<dbReference type="Proteomes" id="UP000008209">
    <property type="component" value="Chromosome"/>
</dbReference>
<sequence>MSSLGINKSETPVLGIWEALNNLGGITIKIAA</sequence>
<reference evidence="1 2" key="1">
    <citation type="submission" date="2011-01" db="EMBL/GenBank/DDBJ databases">
        <title>Complete sequence of Shewanella putrefaciens 200.</title>
        <authorList>
            <consortium name="US DOE Joint Genome Institute"/>
            <person name="Lucas S."/>
            <person name="Copeland A."/>
            <person name="Lapidus A."/>
            <person name="Cheng J.-F."/>
            <person name="Bruce D."/>
            <person name="Goodwin L."/>
            <person name="Pitluck S."/>
            <person name="Munk A.C."/>
            <person name="Detter J.C."/>
            <person name="Han C."/>
            <person name="Tapia R."/>
            <person name="Land M."/>
            <person name="Hauser L."/>
            <person name="Chang Y.-J."/>
            <person name="Jeffries C."/>
            <person name="Kyrpides N."/>
            <person name="Ivanova N."/>
            <person name="Mikhailova N."/>
            <person name="Kolker E."/>
            <person name="Lawrence C."/>
            <person name="McCue L.A."/>
            <person name="DiChristina T."/>
            <person name="Nealson K."/>
            <person name="Fredrickson J.K."/>
            <person name="Woyke T."/>
        </authorList>
    </citation>
    <scope>NUCLEOTIDE SEQUENCE [LARGE SCALE GENOMIC DNA]</scope>
    <source>
        <strain evidence="1 2">200</strain>
    </source>
</reference>
<proteinExistence type="predicted"/>
<dbReference type="AlphaFoldDB" id="E6XPU5"/>
<organism evidence="1 2">
    <name type="scientific">Shewanella putrefaciens (strain 200)</name>
    <dbReference type="NCBI Taxonomy" id="399804"/>
    <lineage>
        <taxon>Bacteria</taxon>
        <taxon>Pseudomonadati</taxon>
        <taxon>Pseudomonadota</taxon>
        <taxon>Gammaproteobacteria</taxon>
        <taxon>Alteromonadales</taxon>
        <taxon>Shewanellaceae</taxon>
        <taxon>Shewanella</taxon>
    </lineage>
</organism>
<evidence type="ECO:0000313" key="1">
    <source>
        <dbReference type="EMBL" id="ADV54850.1"/>
    </source>
</evidence>
<gene>
    <name evidence="1" type="ordered locus">Sput200_2403</name>
</gene>
<dbReference type="HOGENOM" id="CLU_3391284_0_0_6"/>
<evidence type="ECO:0000313" key="2">
    <source>
        <dbReference type="Proteomes" id="UP000008209"/>
    </source>
</evidence>
<accession>E6XPU5</accession>
<dbReference type="EMBL" id="CP002457">
    <property type="protein sequence ID" value="ADV54850.1"/>
    <property type="molecule type" value="Genomic_DNA"/>
</dbReference>
<dbReference type="KEGG" id="shp:Sput200_2403"/>
<protein>
    <submittedName>
        <fullName evidence="1">Uncharacterized protein</fullName>
    </submittedName>
</protein>
<name>E6XPU5_SHEP2</name>